<dbReference type="AlphaFoldDB" id="A0A834WT31"/>
<dbReference type="Proteomes" id="UP000634136">
    <property type="component" value="Unassembled WGS sequence"/>
</dbReference>
<accession>A0A834WT31</accession>
<dbReference type="EMBL" id="JAAIUW010000005">
    <property type="protein sequence ID" value="KAF7831894.1"/>
    <property type="molecule type" value="Genomic_DNA"/>
</dbReference>
<evidence type="ECO:0000313" key="1">
    <source>
        <dbReference type="EMBL" id="KAF7831894.1"/>
    </source>
</evidence>
<reference evidence="1" key="1">
    <citation type="submission" date="2020-09" db="EMBL/GenBank/DDBJ databases">
        <title>Genome-Enabled Discovery of Anthraquinone Biosynthesis in Senna tora.</title>
        <authorList>
            <person name="Kang S.-H."/>
            <person name="Pandey R.P."/>
            <person name="Lee C.-M."/>
            <person name="Sim J.-S."/>
            <person name="Jeong J.-T."/>
            <person name="Choi B.-S."/>
            <person name="Jung M."/>
            <person name="Ginzburg D."/>
            <person name="Zhao K."/>
            <person name="Won S.Y."/>
            <person name="Oh T.-J."/>
            <person name="Yu Y."/>
            <person name="Kim N.-H."/>
            <person name="Lee O.R."/>
            <person name="Lee T.-H."/>
            <person name="Bashyal P."/>
            <person name="Kim T.-S."/>
            <person name="Lee W.-H."/>
            <person name="Kawkins C."/>
            <person name="Kim C.-K."/>
            <person name="Kim J.S."/>
            <person name="Ahn B.O."/>
            <person name="Rhee S.Y."/>
            <person name="Sohng J.K."/>
        </authorList>
    </citation>
    <scope>NUCLEOTIDE SEQUENCE</scope>
    <source>
        <tissue evidence="1">Leaf</tissue>
    </source>
</reference>
<gene>
    <name evidence="1" type="ORF">G2W53_014227</name>
</gene>
<proteinExistence type="predicted"/>
<keyword evidence="2" id="KW-1185">Reference proteome</keyword>
<evidence type="ECO:0000313" key="2">
    <source>
        <dbReference type="Proteomes" id="UP000634136"/>
    </source>
</evidence>
<sequence length="72" mass="7806">MATNWLAKSDVMRMCPSGLSPPAKGWRCSLPVQSRARGTSRPVKCSAVTQWPPFSVHNASDSARKYLGADSI</sequence>
<organism evidence="1 2">
    <name type="scientific">Senna tora</name>
    <dbReference type="NCBI Taxonomy" id="362788"/>
    <lineage>
        <taxon>Eukaryota</taxon>
        <taxon>Viridiplantae</taxon>
        <taxon>Streptophyta</taxon>
        <taxon>Embryophyta</taxon>
        <taxon>Tracheophyta</taxon>
        <taxon>Spermatophyta</taxon>
        <taxon>Magnoliopsida</taxon>
        <taxon>eudicotyledons</taxon>
        <taxon>Gunneridae</taxon>
        <taxon>Pentapetalae</taxon>
        <taxon>rosids</taxon>
        <taxon>fabids</taxon>
        <taxon>Fabales</taxon>
        <taxon>Fabaceae</taxon>
        <taxon>Caesalpinioideae</taxon>
        <taxon>Cassia clade</taxon>
        <taxon>Senna</taxon>
    </lineage>
</organism>
<protein>
    <submittedName>
        <fullName evidence="1">Uncharacterized protein</fullName>
    </submittedName>
</protein>
<comment type="caution">
    <text evidence="1">The sequence shown here is derived from an EMBL/GenBank/DDBJ whole genome shotgun (WGS) entry which is preliminary data.</text>
</comment>
<name>A0A834WT31_9FABA</name>